<dbReference type="Gene3D" id="1.10.520.10">
    <property type="match status" value="1"/>
</dbReference>
<reference evidence="13" key="1">
    <citation type="submission" date="2022-04" db="EMBL/GenBank/DDBJ databases">
        <title>A functionally conserved STORR gene fusion in Papaver species that diverged 16.8 million years ago.</title>
        <authorList>
            <person name="Catania T."/>
        </authorList>
    </citation>
    <scope>NUCLEOTIDE SEQUENCE</scope>
    <source>
        <strain evidence="13">S-188037</strain>
    </source>
</reference>
<dbReference type="AlphaFoldDB" id="A0AAD4XUR4"/>
<evidence type="ECO:0000313" key="13">
    <source>
        <dbReference type="EMBL" id="KAI3946812.1"/>
    </source>
</evidence>
<keyword evidence="10" id="KW-0106">Calcium</keyword>
<feature type="binding site" evidence="10">
    <location>
        <position position="142"/>
    </location>
    <ligand>
        <name>Ca(2+)</name>
        <dbReference type="ChEBI" id="CHEBI:29108"/>
        <label>2</label>
    </ligand>
</feature>
<dbReference type="InterPro" id="IPR002016">
    <property type="entry name" value="Haem_peroxidase"/>
</dbReference>
<dbReference type="PROSITE" id="PS50873">
    <property type="entry name" value="PEROXIDASE_4"/>
    <property type="match status" value="1"/>
</dbReference>
<evidence type="ECO:0000256" key="7">
    <source>
        <dbReference type="ARBA" id="ARBA00023004"/>
    </source>
</evidence>
<dbReference type="InterPro" id="IPR000823">
    <property type="entry name" value="Peroxidase_pln"/>
</dbReference>
<dbReference type="InterPro" id="IPR019793">
    <property type="entry name" value="Peroxidases_heam-ligand_BS"/>
</dbReference>
<keyword evidence="14" id="KW-1185">Reference proteome</keyword>
<dbReference type="PANTHER" id="PTHR31517:SF84">
    <property type="entry name" value="PEROXIDASE"/>
    <property type="match status" value="1"/>
</dbReference>
<feature type="binding site" evidence="10">
    <location>
        <position position="139"/>
    </location>
    <ligand>
        <name>Ca(2+)</name>
        <dbReference type="ChEBI" id="CHEBI:29108"/>
        <label>2</label>
    </ligand>
</feature>
<gene>
    <name evidence="13" type="ORF">MKW98_003375</name>
</gene>
<dbReference type="GO" id="GO:0046872">
    <property type="term" value="F:metal ion binding"/>
    <property type="evidence" value="ECO:0007669"/>
    <property type="project" value="UniProtKB-KW"/>
</dbReference>
<evidence type="ECO:0000256" key="10">
    <source>
        <dbReference type="PIRSR" id="PIRSR600823-3"/>
    </source>
</evidence>
<evidence type="ECO:0000313" key="14">
    <source>
        <dbReference type="Proteomes" id="UP001202328"/>
    </source>
</evidence>
<dbReference type="FunFam" id="1.10.420.10:FF:000001">
    <property type="entry name" value="Peroxidase"/>
    <property type="match status" value="1"/>
</dbReference>
<feature type="binding site" evidence="10">
    <location>
        <position position="147"/>
    </location>
    <ligand>
        <name>Ca(2+)</name>
        <dbReference type="ChEBI" id="CHEBI:29108"/>
        <label>2</label>
    </ligand>
</feature>
<proteinExistence type="inferred from homology"/>
<accession>A0AAD4XUR4</accession>
<feature type="domain" description="Plant heme peroxidase family profile" evidence="12">
    <location>
        <begin position="1"/>
        <end position="192"/>
    </location>
</feature>
<comment type="similarity">
    <text evidence="2">Belongs to the peroxidase family. Ascorbate peroxidase subfamily.</text>
</comment>
<evidence type="ECO:0000256" key="2">
    <source>
        <dbReference type="ARBA" id="ARBA00006873"/>
    </source>
</evidence>
<comment type="caution">
    <text evidence="13">The sequence shown here is derived from an EMBL/GenBank/DDBJ whole genome shotgun (WGS) entry which is preliminary data.</text>
</comment>
<comment type="catalytic activity">
    <reaction evidence="1">
        <text>2 a phenolic donor + H2O2 = 2 a phenolic radical donor + 2 H2O</text>
        <dbReference type="Rhea" id="RHEA:56136"/>
        <dbReference type="ChEBI" id="CHEBI:15377"/>
        <dbReference type="ChEBI" id="CHEBI:16240"/>
        <dbReference type="ChEBI" id="CHEBI:139520"/>
        <dbReference type="ChEBI" id="CHEBI:139521"/>
        <dbReference type="EC" id="1.11.1.7"/>
    </reaction>
</comment>
<keyword evidence="4" id="KW-0349">Heme</keyword>
<feature type="binding site" description="axial binding residue" evidence="10">
    <location>
        <position position="85"/>
    </location>
    <ligand>
        <name>heme b</name>
        <dbReference type="ChEBI" id="CHEBI:60344"/>
    </ligand>
    <ligandPart>
        <name>Fe</name>
        <dbReference type="ChEBI" id="CHEBI:18248"/>
    </ligandPart>
</feature>
<evidence type="ECO:0000256" key="1">
    <source>
        <dbReference type="ARBA" id="ARBA00000189"/>
    </source>
</evidence>
<dbReference type="PANTHER" id="PTHR31517">
    <property type="match status" value="1"/>
</dbReference>
<feature type="disulfide bond" evidence="11">
    <location>
        <begin position="92"/>
        <end position="124"/>
    </location>
</feature>
<evidence type="ECO:0000259" key="12">
    <source>
        <dbReference type="PROSITE" id="PS50873"/>
    </source>
</evidence>
<feature type="binding site" evidence="9">
    <location>
        <position position="55"/>
    </location>
    <ligand>
        <name>substrate</name>
    </ligand>
</feature>
<evidence type="ECO:0000256" key="9">
    <source>
        <dbReference type="PIRSR" id="PIRSR600823-2"/>
    </source>
</evidence>
<evidence type="ECO:0000256" key="4">
    <source>
        <dbReference type="ARBA" id="ARBA00022617"/>
    </source>
</evidence>
<dbReference type="EMBL" id="JAJJMB010003633">
    <property type="protein sequence ID" value="KAI3946812.1"/>
    <property type="molecule type" value="Genomic_DNA"/>
</dbReference>
<dbReference type="GO" id="GO:0006979">
    <property type="term" value="P:response to oxidative stress"/>
    <property type="evidence" value="ECO:0007669"/>
    <property type="project" value="InterPro"/>
</dbReference>
<keyword evidence="8 11" id="KW-1015">Disulfide bond</keyword>
<dbReference type="PROSITE" id="PS00435">
    <property type="entry name" value="PEROXIDASE_1"/>
    <property type="match status" value="1"/>
</dbReference>
<dbReference type="GO" id="GO:0020037">
    <property type="term" value="F:heme binding"/>
    <property type="evidence" value="ECO:0007669"/>
    <property type="project" value="InterPro"/>
</dbReference>
<evidence type="ECO:0000256" key="8">
    <source>
        <dbReference type="ARBA" id="ARBA00023157"/>
    </source>
</evidence>
<name>A0AAD4XUR4_9MAGN</name>
<evidence type="ECO:0000256" key="5">
    <source>
        <dbReference type="ARBA" id="ARBA00022723"/>
    </source>
</evidence>
<dbReference type="PRINTS" id="PR00461">
    <property type="entry name" value="PLPEROXIDASE"/>
</dbReference>
<keyword evidence="5 10" id="KW-0479">Metal-binding</keyword>
<dbReference type="Proteomes" id="UP001202328">
    <property type="component" value="Unassembled WGS sequence"/>
</dbReference>
<dbReference type="Pfam" id="PF00141">
    <property type="entry name" value="peroxidase"/>
    <property type="match status" value="1"/>
</dbReference>
<keyword evidence="3" id="KW-0575">Peroxidase</keyword>
<dbReference type="Gene3D" id="1.10.420.10">
    <property type="entry name" value="Peroxidase, domain 2"/>
    <property type="match status" value="1"/>
</dbReference>
<sequence>MVESQCPSTVSCADILAFAVRDSTTLASKKILYQVAAGRRDGRISLENEVTINLPSQYFNATQLISNFESKNLTAEDLVILTGAHSIGVAHCESFINRLYNFSAASGTDPTLDPVYAAILKRKCPSNTTNSSSTVVALDSLTPKILDNMFYVGLMKNLGLLSSDQALLTEEFVRIMVEMNANSENPDLVKLW</sequence>
<protein>
    <recommendedName>
        <fullName evidence="12">Plant heme peroxidase family profile domain-containing protein</fullName>
    </recommendedName>
</protein>
<evidence type="ECO:0000256" key="3">
    <source>
        <dbReference type="ARBA" id="ARBA00022559"/>
    </source>
</evidence>
<dbReference type="PRINTS" id="PR00458">
    <property type="entry name" value="PEROXIDASE"/>
</dbReference>
<keyword evidence="7 10" id="KW-0408">Iron</keyword>
<dbReference type="SUPFAM" id="SSF48113">
    <property type="entry name" value="Heme-dependent peroxidases"/>
    <property type="match status" value="1"/>
</dbReference>
<dbReference type="InterPro" id="IPR010255">
    <property type="entry name" value="Haem_peroxidase_sf"/>
</dbReference>
<keyword evidence="6" id="KW-0560">Oxidoreductase</keyword>
<organism evidence="13 14">
    <name type="scientific">Papaver atlanticum</name>
    <dbReference type="NCBI Taxonomy" id="357466"/>
    <lineage>
        <taxon>Eukaryota</taxon>
        <taxon>Viridiplantae</taxon>
        <taxon>Streptophyta</taxon>
        <taxon>Embryophyta</taxon>
        <taxon>Tracheophyta</taxon>
        <taxon>Spermatophyta</taxon>
        <taxon>Magnoliopsida</taxon>
        <taxon>Ranunculales</taxon>
        <taxon>Papaveraceae</taxon>
        <taxon>Papaveroideae</taxon>
        <taxon>Papaver</taxon>
    </lineage>
</organism>
<evidence type="ECO:0000256" key="11">
    <source>
        <dbReference type="PIRSR" id="PIRSR600823-5"/>
    </source>
</evidence>
<comment type="cofactor">
    <cofactor evidence="10">
        <name>Ca(2+)</name>
        <dbReference type="ChEBI" id="CHEBI:29108"/>
    </cofactor>
    <text evidence="10">Binds 2 calcium ions per subunit.</text>
</comment>
<evidence type="ECO:0000256" key="6">
    <source>
        <dbReference type="ARBA" id="ARBA00023002"/>
    </source>
</evidence>
<dbReference type="GO" id="GO:0140825">
    <property type="term" value="F:lactoperoxidase activity"/>
    <property type="evidence" value="ECO:0007669"/>
    <property type="project" value="UniProtKB-EC"/>
</dbReference>
<comment type="cofactor">
    <cofactor evidence="10">
        <name>heme b</name>
        <dbReference type="ChEBI" id="CHEBI:60344"/>
    </cofactor>
    <text evidence="10">Binds 1 heme b (iron(II)-protoporphyrin IX) group per subunit.</text>
</comment>